<dbReference type="EC" id="3.1.2.20" evidence="5"/>
<reference evidence="9" key="2">
    <citation type="submission" date="2021-08" db="EMBL/GenBank/DDBJ databases">
        <authorList>
            <person name="Tani A."/>
            <person name="Ola A."/>
            <person name="Ogura Y."/>
            <person name="Katsura K."/>
            <person name="Hayashi T."/>
        </authorList>
    </citation>
    <scope>NUCLEOTIDE SEQUENCE</scope>
    <source>
        <strain evidence="9">KCTC 52305</strain>
    </source>
</reference>
<evidence type="ECO:0000256" key="5">
    <source>
        <dbReference type="ARBA" id="ARBA00038894"/>
    </source>
</evidence>
<comment type="catalytic activity">
    <reaction evidence="3">
        <text>a long-chain fatty acyl-CoA + H2O = a long-chain fatty acid + CoA + H(+)</text>
        <dbReference type="Rhea" id="RHEA:67680"/>
        <dbReference type="ChEBI" id="CHEBI:15377"/>
        <dbReference type="ChEBI" id="CHEBI:15378"/>
        <dbReference type="ChEBI" id="CHEBI:57287"/>
        <dbReference type="ChEBI" id="CHEBI:57560"/>
        <dbReference type="ChEBI" id="CHEBI:83139"/>
    </reaction>
</comment>
<dbReference type="InterPro" id="IPR003736">
    <property type="entry name" value="PAAI_dom"/>
</dbReference>
<evidence type="ECO:0000256" key="6">
    <source>
        <dbReference type="ARBA" id="ARBA00040062"/>
    </source>
</evidence>
<dbReference type="Gene3D" id="3.10.129.10">
    <property type="entry name" value="Hotdog Thioesterase"/>
    <property type="match status" value="1"/>
</dbReference>
<proteinExistence type="inferred from homology"/>
<dbReference type="Proteomes" id="UP001055167">
    <property type="component" value="Unassembled WGS sequence"/>
</dbReference>
<protein>
    <recommendedName>
        <fullName evidence="6">Medium/long-chain acyl-CoA thioesterase YigI</fullName>
        <ecNumber evidence="5">3.1.2.20</ecNumber>
    </recommendedName>
</protein>
<accession>A0ABQ4QQD6</accession>
<dbReference type="RefSeq" id="WP_128561972.1">
    <property type="nucleotide sequence ID" value="NZ_BPQH01000001.1"/>
</dbReference>
<comment type="catalytic activity">
    <reaction evidence="2">
        <text>a fatty acyl-CoA + H2O = a fatty acid + CoA + H(+)</text>
        <dbReference type="Rhea" id="RHEA:16781"/>
        <dbReference type="ChEBI" id="CHEBI:15377"/>
        <dbReference type="ChEBI" id="CHEBI:15378"/>
        <dbReference type="ChEBI" id="CHEBI:28868"/>
        <dbReference type="ChEBI" id="CHEBI:57287"/>
        <dbReference type="ChEBI" id="CHEBI:77636"/>
        <dbReference type="EC" id="3.1.2.20"/>
    </reaction>
</comment>
<comment type="similarity">
    <text evidence="4">Belongs to the YigI thioesterase family.</text>
</comment>
<evidence type="ECO:0000313" key="10">
    <source>
        <dbReference type="Proteomes" id="UP001055167"/>
    </source>
</evidence>
<dbReference type="CDD" id="cd03443">
    <property type="entry name" value="PaaI_thioesterase"/>
    <property type="match status" value="1"/>
</dbReference>
<dbReference type="InterPro" id="IPR029069">
    <property type="entry name" value="HotDog_dom_sf"/>
</dbReference>
<sequence>MSPHAPPDPDFAARVRDSFGRQGLMATLGASLSRVEPGLVAIVLPFRPELTQQHGLFHAGATSAIADSAGGYAGFTLFPADSSVLTAEFKINLLAPARGERLVAVGEVVRSGRTLTICDLKVYAEAGGARTLCATGLQTLVCLRDRPDTQTR</sequence>
<evidence type="ECO:0000259" key="8">
    <source>
        <dbReference type="Pfam" id="PF03061"/>
    </source>
</evidence>
<organism evidence="9 10">
    <name type="scientific">Methylobacterium crusticola</name>
    <dbReference type="NCBI Taxonomy" id="1697972"/>
    <lineage>
        <taxon>Bacteria</taxon>
        <taxon>Pseudomonadati</taxon>
        <taxon>Pseudomonadota</taxon>
        <taxon>Alphaproteobacteria</taxon>
        <taxon>Hyphomicrobiales</taxon>
        <taxon>Methylobacteriaceae</taxon>
        <taxon>Methylobacterium</taxon>
    </lineage>
</organism>
<evidence type="ECO:0000256" key="7">
    <source>
        <dbReference type="ARBA" id="ARBA00048062"/>
    </source>
</evidence>
<evidence type="ECO:0000256" key="2">
    <source>
        <dbReference type="ARBA" id="ARBA00035880"/>
    </source>
</evidence>
<evidence type="ECO:0000256" key="1">
    <source>
        <dbReference type="ARBA" id="ARBA00022801"/>
    </source>
</evidence>
<dbReference type="SUPFAM" id="SSF54637">
    <property type="entry name" value="Thioesterase/thiol ester dehydrase-isomerase"/>
    <property type="match status" value="1"/>
</dbReference>
<comment type="caution">
    <text evidence="9">The sequence shown here is derived from an EMBL/GenBank/DDBJ whole genome shotgun (WGS) entry which is preliminary data.</text>
</comment>
<dbReference type="GO" id="GO:0016787">
    <property type="term" value="F:hydrolase activity"/>
    <property type="evidence" value="ECO:0007669"/>
    <property type="project" value="UniProtKB-KW"/>
</dbReference>
<name>A0ABQ4QQD6_9HYPH</name>
<dbReference type="NCBIfam" id="TIGR00369">
    <property type="entry name" value="unchar_dom_1"/>
    <property type="match status" value="1"/>
</dbReference>
<gene>
    <name evidence="9" type="primary">menI_1</name>
    <name evidence="9" type="ORF">OPKNFCMD_0167</name>
</gene>
<keyword evidence="1 9" id="KW-0378">Hydrolase</keyword>
<feature type="domain" description="Thioesterase" evidence="8">
    <location>
        <begin position="54"/>
        <end position="127"/>
    </location>
</feature>
<reference evidence="9" key="1">
    <citation type="journal article" date="2021" name="Front. Microbiol.">
        <title>Comprehensive Comparative Genomics and Phenotyping of Methylobacterium Species.</title>
        <authorList>
            <person name="Alessa O."/>
            <person name="Ogura Y."/>
            <person name="Fujitani Y."/>
            <person name="Takami H."/>
            <person name="Hayashi T."/>
            <person name="Sahin N."/>
            <person name="Tani A."/>
        </authorList>
    </citation>
    <scope>NUCLEOTIDE SEQUENCE</scope>
    <source>
        <strain evidence="9">KCTC 52305</strain>
    </source>
</reference>
<evidence type="ECO:0000256" key="3">
    <source>
        <dbReference type="ARBA" id="ARBA00036002"/>
    </source>
</evidence>
<dbReference type="PANTHER" id="PTHR43240">
    <property type="entry name" value="1,4-DIHYDROXY-2-NAPHTHOYL-COA THIOESTERASE 1"/>
    <property type="match status" value="1"/>
</dbReference>
<keyword evidence="10" id="KW-1185">Reference proteome</keyword>
<dbReference type="PANTHER" id="PTHR43240:SF20">
    <property type="entry name" value="MEDIUM_LONG-CHAIN ACYL-COA THIOESTERASE YIGI"/>
    <property type="match status" value="1"/>
</dbReference>
<evidence type="ECO:0000256" key="4">
    <source>
        <dbReference type="ARBA" id="ARBA00038381"/>
    </source>
</evidence>
<dbReference type="InterPro" id="IPR006683">
    <property type="entry name" value="Thioestr_dom"/>
</dbReference>
<comment type="catalytic activity">
    <reaction evidence="7">
        <text>a medium-chain fatty acyl-CoA + H2O = a medium-chain fatty acid + CoA + H(+)</text>
        <dbReference type="Rhea" id="RHEA:68184"/>
        <dbReference type="ChEBI" id="CHEBI:15377"/>
        <dbReference type="ChEBI" id="CHEBI:15378"/>
        <dbReference type="ChEBI" id="CHEBI:57287"/>
        <dbReference type="ChEBI" id="CHEBI:59558"/>
        <dbReference type="ChEBI" id="CHEBI:90546"/>
    </reaction>
</comment>
<dbReference type="Pfam" id="PF03061">
    <property type="entry name" value="4HBT"/>
    <property type="match status" value="1"/>
</dbReference>
<dbReference type="EMBL" id="BPQH01000001">
    <property type="protein sequence ID" value="GJD47459.1"/>
    <property type="molecule type" value="Genomic_DNA"/>
</dbReference>
<evidence type="ECO:0000313" key="9">
    <source>
        <dbReference type="EMBL" id="GJD47459.1"/>
    </source>
</evidence>